<feature type="region of interest" description="Disordered" evidence="1">
    <location>
        <begin position="1"/>
        <end position="78"/>
    </location>
</feature>
<reference evidence="2" key="1">
    <citation type="submission" date="2020-02" db="EMBL/GenBank/DDBJ databases">
        <authorList>
            <person name="Meier V. D."/>
        </authorList>
    </citation>
    <scope>NUCLEOTIDE SEQUENCE</scope>
    <source>
        <strain evidence="2">AVDCRST_MAG55</strain>
    </source>
</reference>
<accession>A0A6J4P1R2</accession>
<proteinExistence type="predicted"/>
<organism evidence="2">
    <name type="scientific">uncultured Rubrobacteraceae bacterium</name>
    <dbReference type="NCBI Taxonomy" id="349277"/>
    <lineage>
        <taxon>Bacteria</taxon>
        <taxon>Bacillati</taxon>
        <taxon>Actinomycetota</taxon>
        <taxon>Rubrobacteria</taxon>
        <taxon>Rubrobacterales</taxon>
        <taxon>Rubrobacteraceae</taxon>
        <taxon>environmental samples</taxon>
    </lineage>
</organism>
<gene>
    <name evidence="2" type="ORF">AVDCRST_MAG55-420</name>
</gene>
<dbReference type="EMBL" id="CADCUZ010000020">
    <property type="protein sequence ID" value="CAA9397859.1"/>
    <property type="molecule type" value="Genomic_DNA"/>
</dbReference>
<protein>
    <submittedName>
        <fullName evidence="2">Uncharacterized protein</fullName>
    </submittedName>
</protein>
<dbReference type="AlphaFoldDB" id="A0A6J4P1R2"/>
<feature type="compositionally biased region" description="Basic and acidic residues" evidence="1">
    <location>
        <begin position="39"/>
        <end position="71"/>
    </location>
</feature>
<evidence type="ECO:0000313" key="2">
    <source>
        <dbReference type="EMBL" id="CAA9397859.1"/>
    </source>
</evidence>
<feature type="compositionally biased region" description="Basic and acidic residues" evidence="1">
    <location>
        <begin position="7"/>
        <end position="17"/>
    </location>
</feature>
<sequence>MEAILWEVRRMGEDVSEAKSQGVDMPKADPPKGAVSVHEQARKKGEKARQEREKVEQEATREQNKRNHEDGLEAPPGD</sequence>
<name>A0A6J4P1R2_9ACTN</name>
<evidence type="ECO:0000256" key="1">
    <source>
        <dbReference type="SAM" id="MobiDB-lite"/>
    </source>
</evidence>